<gene>
    <name evidence="1" type="ORF">FA95DRAFT_1579522</name>
</gene>
<dbReference type="Proteomes" id="UP000814033">
    <property type="component" value="Unassembled WGS sequence"/>
</dbReference>
<evidence type="ECO:0000313" key="2">
    <source>
        <dbReference type="Proteomes" id="UP000814033"/>
    </source>
</evidence>
<organism evidence="1 2">
    <name type="scientific">Auriscalpium vulgare</name>
    <dbReference type="NCBI Taxonomy" id="40419"/>
    <lineage>
        <taxon>Eukaryota</taxon>
        <taxon>Fungi</taxon>
        <taxon>Dikarya</taxon>
        <taxon>Basidiomycota</taxon>
        <taxon>Agaricomycotina</taxon>
        <taxon>Agaricomycetes</taxon>
        <taxon>Russulales</taxon>
        <taxon>Auriscalpiaceae</taxon>
        <taxon>Auriscalpium</taxon>
    </lineage>
</organism>
<reference evidence="1" key="2">
    <citation type="journal article" date="2022" name="New Phytol.">
        <title>Evolutionary transition to the ectomycorrhizal habit in the genomes of a hyperdiverse lineage of mushroom-forming fungi.</title>
        <authorList>
            <person name="Looney B."/>
            <person name="Miyauchi S."/>
            <person name="Morin E."/>
            <person name="Drula E."/>
            <person name="Courty P.E."/>
            <person name="Kohler A."/>
            <person name="Kuo A."/>
            <person name="LaButti K."/>
            <person name="Pangilinan J."/>
            <person name="Lipzen A."/>
            <person name="Riley R."/>
            <person name="Andreopoulos W."/>
            <person name="He G."/>
            <person name="Johnson J."/>
            <person name="Nolan M."/>
            <person name="Tritt A."/>
            <person name="Barry K.W."/>
            <person name="Grigoriev I.V."/>
            <person name="Nagy L.G."/>
            <person name="Hibbett D."/>
            <person name="Henrissat B."/>
            <person name="Matheny P.B."/>
            <person name="Labbe J."/>
            <person name="Martin F.M."/>
        </authorList>
    </citation>
    <scope>NUCLEOTIDE SEQUENCE</scope>
    <source>
        <strain evidence="1">FP105234-sp</strain>
    </source>
</reference>
<keyword evidence="2" id="KW-1185">Reference proteome</keyword>
<proteinExistence type="predicted"/>
<comment type="caution">
    <text evidence="1">The sequence shown here is derived from an EMBL/GenBank/DDBJ whole genome shotgun (WGS) entry which is preliminary data.</text>
</comment>
<evidence type="ECO:0000313" key="1">
    <source>
        <dbReference type="EMBL" id="KAI0053416.1"/>
    </source>
</evidence>
<accession>A0ACB8SBS3</accession>
<reference evidence="1" key="1">
    <citation type="submission" date="2021-02" db="EMBL/GenBank/DDBJ databases">
        <authorList>
            <consortium name="DOE Joint Genome Institute"/>
            <person name="Ahrendt S."/>
            <person name="Looney B.P."/>
            <person name="Miyauchi S."/>
            <person name="Morin E."/>
            <person name="Drula E."/>
            <person name="Courty P.E."/>
            <person name="Chicoki N."/>
            <person name="Fauchery L."/>
            <person name="Kohler A."/>
            <person name="Kuo A."/>
            <person name="Labutti K."/>
            <person name="Pangilinan J."/>
            <person name="Lipzen A."/>
            <person name="Riley R."/>
            <person name="Andreopoulos W."/>
            <person name="He G."/>
            <person name="Johnson J."/>
            <person name="Barry K.W."/>
            <person name="Grigoriev I.V."/>
            <person name="Nagy L."/>
            <person name="Hibbett D."/>
            <person name="Henrissat B."/>
            <person name="Matheny P.B."/>
            <person name="Labbe J."/>
            <person name="Martin F."/>
        </authorList>
    </citation>
    <scope>NUCLEOTIDE SEQUENCE</scope>
    <source>
        <strain evidence="1">FP105234-sp</strain>
    </source>
</reference>
<name>A0ACB8SBS3_9AGAM</name>
<protein>
    <submittedName>
        <fullName evidence="1">Uncharacterized protein</fullName>
    </submittedName>
</protein>
<dbReference type="EMBL" id="MU275840">
    <property type="protein sequence ID" value="KAI0053416.1"/>
    <property type="molecule type" value="Genomic_DNA"/>
</dbReference>
<sequence>MLSPLLKIPQEILERIALELALLVPHGPPVHIVPLLQTCRHIHRALAYPRANDLYARIFRGMFDVDAARRRFGKRALRSRHLADQLRTYCAALQRIRRADIRADSVMADLWTAFILLTENDGKNRVQLDWARLGPFVDAFVLQRLWENPQDGWPRDTSINALALWVMWGMTDTSVSSHSLPSHPSSHCLPQTHCSPTSPRHQYPSYYAPDEHFSLPLPDEWRRDDLYSLQTVHGYYPHYREARETQHVFMHYGQEIRICPPPITAAAKLLYFSRREIVPLAIPPTLPVDRAQALALGITRGQTQADIIEVNSHLGAQPLPPTDWDWKESLTPEQRALEESGLWSKHLVAPSASWDNDWERCNNCWDPWSQPELKGVVYTFGMLDGLWQGRLLIPEEQGYLRLIQSPHYPEQFGETSPFMSTWPLFMRLKEHHCINPEVPVAAGGGDDLLDDGIRNAWFPPVRVIESRGHVAIIDDESGHRTEHETYVEGRPNGHNPDTCVTCVSRAAAEEQELQERIRLRMEATPRHADFEDEFAAEGLGRGAEYSDDEEDTYESTCSGIRDIIFTGETDPNHGMAWGRFTFLGRVRIWDGLIALIRLPHEPNIGRTRWVFRGYIHYGKVLTGSWRGMTVDVGSIPWEGPFADRIIKIYAGKLFDSESREFLLRRVITVSEDSGLIVDVDSYDAVEVEAAAARIFADAKFFDLRAQTVLPGFVDAHVHFFLHPYSETSWEDQNTKEHIAERAVRATVHAKRTLLAGFTSVRDLGTEGAADADIALRKCISGPAPIIPGPRYFCATRAIVSTGSYGRSSLLPFCPKSAIHVNREGIDGVTGAEAADGVDECVKVVRRQIGAGADWIKVSTNHGNYSVRSRTAAVSSAAALAYIPTFSAPETRAMIDAAHQYGVKVAAHATNDSTVQTLVEQGIDSIEHGVGVQRFWDHHATTMWVPTLAVYWLSRVTRPERWEEGIRAFRTALEEGFDAIACGGDTGVFAHGDNALEMQLMAEAGADWRSVLGWATLNGWKCVRSQAWEGREGDARLKRVGELGEDFRVVGDNEVPFGIVKRGFAADIIASTGDFEADFAKAVSKESITFVMKGGRVYKNAGREDI</sequence>